<keyword evidence="4" id="KW-1185">Reference proteome</keyword>
<keyword evidence="1" id="KW-0175">Coiled coil</keyword>
<dbReference type="Proteomes" id="UP000298381">
    <property type="component" value="Unassembled WGS sequence"/>
</dbReference>
<feature type="coiled-coil region" evidence="1">
    <location>
        <begin position="60"/>
        <end position="101"/>
    </location>
</feature>
<name>A0A4Z0D2W2_9FIRM</name>
<dbReference type="AlphaFoldDB" id="A0A4Z0D2W2"/>
<dbReference type="EMBL" id="SRIB01000007">
    <property type="protein sequence ID" value="TFZ40090.1"/>
    <property type="molecule type" value="Genomic_DNA"/>
</dbReference>
<evidence type="ECO:0000313" key="4">
    <source>
        <dbReference type="Proteomes" id="UP000298381"/>
    </source>
</evidence>
<keyword evidence="2" id="KW-1133">Transmembrane helix</keyword>
<comment type="caution">
    <text evidence="3">The sequence shown here is derived from an EMBL/GenBank/DDBJ whole genome shotgun (WGS) entry which is preliminary data.</text>
</comment>
<keyword evidence="2" id="KW-0472">Membrane</keyword>
<accession>A0A4Z0D2W2</accession>
<evidence type="ECO:0000256" key="2">
    <source>
        <dbReference type="SAM" id="Phobius"/>
    </source>
</evidence>
<proteinExistence type="predicted"/>
<keyword evidence="2" id="KW-0812">Transmembrane</keyword>
<sequence>MGGIIMIAEKIDYELIKEPIEQKNVKIVHKKTAISKTSYILISVCFLISSVFLLQRYSDIQSLRLEINQLQKQKQELSRIKDDLSVELEGLKNNQEIEKQAEDLLGMSYPKEDQVVYIAVEDTNNTIQFSFIDKIKNALSFFSSLY</sequence>
<dbReference type="InterPro" id="IPR007060">
    <property type="entry name" value="FtsL/DivIC"/>
</dbReference>
<protein>
    <submittedName>
        <fullName evidence="3">Septum formation initiator family protein</fullName>
    </submittedName>
</protein>
<dbReference type="Pfam" id="PF04977">
    <property type="entry name" value="DivIC"/>
    <property type="match status" value="1"/>
</dbReference>
<evidence type="ECO:0000256" key="1">
    <source>
        <dbReference type="SAM" id="Coils"/>
    </source>
</evidence>
<feature type="transmembrane region" description="Helical" evidence="2">
    <location>
        <begin position="37"/>
        <end position="54"/>
    </location>
</feature>
<evidence type="ECO:0000313" key="3">
    <source>
        <dbReference type="EMBL" id="TFZ40090.1"/>
    </source>
</evidence>
<organism evidence="3 4">
    <name type="scientific">Soehngenia longivitae</name>
    <dbReference type="NCBI Taxonomy" id="2562294"/>
    <lineage>
        <taxon>Bacteria</taxon>
        <taxon>Bacillati</taxon>
        <taxon>Bacillota</taxon>
        <taxon>Tissierellia</taxon>
        <taxon>Tissierellales</taxon>
        <taxon>Tissierellaceae</taxon>
        <taxon>Soehngenia</taxon>
    </lineage>
</organism>
<gene>
    <name evidence="3" type="ORF">E4100_06200</name>
</gene>
<dbReference type="OrthoDB" id="1707751at2"/>
<reference evidence="3 4" key="1">
    <citation type="submission" date="2019-03" db="EMBL/GenBank/DDBJ databases">
        <title>Draft genome sequence data and analysis of a Fermenting Bacterium, Soehngenia longevitae strain 1933PT, isolated from petroleum reservoir in Azerbaijan.</title>
        <authorList>
            <person name="Grouzdev D.S."/>
            <person name="Bidzhieva S.K."/>
            <person name="Sokolova D.S."/>
            <person name="Tourova T.P."/>
            <person name="Poltaraus A.B."/>
            <person name="Nazina T.N."/>
        </authorList>
    </citation>
    <scope>NUCLEOTIDE SEQUENCE [LARGE SCALE GENOMIC DNA]</scope>
    <source>
        <strain evidence="3 4">1933P</strain>
    </source>
</reference>